<evidence type="ECO:0000313" key="3">
    <source>
        <dbReference type="Proteomes" id="UP000247634"/>
    </source>
</evidence>
<gene>
    <name evidence="2" type="ORF">DMT42_12910</name>
</gene>
<organism evidence="2 3">
    <name type="scientific">Streptomyces actuosus</name>
    <dbReference type="NCBI Taxonomy" id="1885"/>
    <lineage>
        <taxon>Bacteria</taxon>
        <taxon>Bacillati</taxon>
        <taxon>Actinomycetota</taxon>
        <taxon>Actinomycetes</taxon>
        <taxon>Kitasatosporales</taxon>
        <taxon>Streptomycetaceae</taxon>
        <taxon>Streptomyces</taxon>
    </lineage>
</organism>
<evidence type="ECO:0000313" key="2">
    <source>
        <dbReference type="EMBL" id="AWT43131.1"/>
    </source>
</evidence>
<dbReference type="AlphaFoldDB" id="A0A2U9P1R5"/>
<evidence type="ECO:0000256" key="1">
    <source>
        <dbReference type="SAM" id="Phobius"/>
    </source>
</evidence>
<feature type="transmembrane region" description="Helical" evidence="1">
    <location>
        <begin position="66"/>
        <end position="83"/>
    </location>
</feature>
<dbReference type="EMBL" id="CP029788">
    <property type="protein sequence ID" value="AWT43131.1"/>
    <property type="molecule type" value="Genomic_DNA"/>
</dbReference>
<protein>
    <submittedName>
        <fullName evidence="2">Uncharacterized protein</fullName>
    </submittedName>
</protein>
<keyword evidence="1" id="KW-0812">Transmembrane</keyword>
<name>A0A2U9P1R5_STRAS</name>
<dbReference type="OrthoDB" id="4327547at2"/>
<keyword evidence="3" id="KW-1185">Reference proteome</keyword>
<feature type="transmembrane region" description="Helical" evidence="1">
    <location>
        <begin position="41"/>
        <end position="60"/>
    </location>
</feature>
<sequence length="176" mass="19352">MVMDMGRDAVRDGVVELEFAYERQDMEQAFRLLLRKRGRAGLLYHPAVAACAVLIGVAVAVTNSPAHPLAVMGVLWGVVMFFSPRLSATQMLKAHQHHGLMRLTVGAEGVRQVTAHADLRTGWPNYGSYAESDTAFILRSPDKAGRCAIVLPKRAVRTPEDVDRLRAVLDGHLPRV</sequence>
<dbReference type="RefSeq" id="WP_110628051.1">
    <property type="nucleotide sequence ID" value="NZ_CP029788.1"/>
</dbReference>
<dbReference type="KEGG" id="sact:DMT42_12910"/>
<accession>A0A2U9P1R5</accession>
<dbReference type="Proteomes" id="UP000247634">
    <property type="component" value="Chromosome"/>
</dbReference>
<keyword evidence="1" id="KW-1133">Transmembrane helix</keyword>
<proteinExistence type="predicted"/>
<keyword evidence="1" id="KW-0472">Membrane</keyword>
<reference evidence="2 3" key="1">
    <citation type="submission" date="2018-06" db="EMBL/GenBank/DDBJ databases">
        <title>The complete genome sequence of a nosiheptide producer Streptomyces actuosus ATCC 25421: deducing the ability of producing a new class III lantibiotics.</title>
        <authorList>
            <person name="Liu W."/>
            <person name="Sun F."/>
            <person name="Hu Y."/>
        </authorList>
    </citation>
    <scope>NUCLEOTIDE SEQUENCE [LARGE SCALE GENOMIC DNA]</scope>
    <source>
        <strain evidence="2 3">ATCC 25421</strain>
    </source>
</reference>